<evidence type="ECO:0000313" key="5">
    <source>
        <dbReference type="Proteomes" id="UP000003781"/>
    </source>
</evidence>
<evidence type="ECO:0000256" key="2">
    <source>
        <dbReference type="ARBA" id="ARBA00022801"/>
    </source>
</evidence>
<organism evidence="4 5">
    <name type="scientific">Crocosphaera chwakensis CCY0110</name>
    <dbReference type="NCBI Taxonomy" id="391612"/>
    <lineage>
        <taxon>Bacteria</taxon>
        <taxon>Bacillati</taxon>
        <taxon>Cyanobacteriota</taxon>
        <taxon>Cyanophyceae</taxon>
        <taxon>Oscillatoriophycideae</taxon>
        <taxon>Chroococcales</taxon>
        <taxon>Aphanothecaceae</taxon>
        <taxon>Crocosphaera</taxon>
        <taxon>Crocosphaera chwakensis</taxon>
    </lineage>
</organism>
<dbReference type="Pfam" id="PF00293">
    <property type="entry name" value="NUDIX"/>
    <property type="match status" value="1"/>
</dbReference>
<evidence type="ECO:0000313" key="4">
    <source>
        <dbReference type="EMBL" id="EAZ89591.1"/>
    </source>
</evidence>
<dbReference type="Proteomes" id="UP000003781">
    <property type="component" value="Unassembled WGS sequence"/>
</dbReference>
<keyword evidence="5" id="KW-1185">Reference proteome</keyword>
<dbReference type="GO" id="GO:0016787">
    <property type="term" value="F:hydrolase activity"/>
    <property type="evidence" value="ECO:0007669"/>
    <property type="project" value="UniProtKB-KW"/>
</dbReference>
<reference evidence="4 5" key="1">
    <citation type="submission" date="2007-03" db="EMBL/GenBank/DDBJ databases">
        <authorList>
            <person name="Stal L."/>
            <person name="Ferriera S."/>
            <person name="Johnson J."/>
            <person name="Kravitz S."/>
            <person name="Beeson K."/>
            <person name="Sutton G."/>
            <person name="Rogers Y.-H."/>
            <person name="Friedman R."/>
            <person name="Frazier M."/>
            <person name="Venter J.C."/>
        </authorList>
    </citation>
    <scope>NUCLEOTIDE SEQUENCE [LARGE SCALE GENOMIC DNA]</scope>
    <source>
        <strain evidence="4 5">CCY0110</strain>
    </source>
</reference>
<evidence type="ECO:0000259" key="3">
    <source>
        <dbReference type="PROSITE" id="PS51462"/>
    </source>
</evidence>
<keyword evidence="2" id="KW-0378">Hydrolase</keyword>
<dbReference type="PROSITE" id="PS51462">
    <property type="entry name" value="NUDIX"/>
    <property type="match status" value="1"/>
</dbReference>
<protein>
    <submittedName>
        <fullName evidence="4">Mutator protein</fullName>
    </submittedName>
</protein>
<evidence type="ECO:0000256" key="1">
    <source>
        <dbReference type="ARBA" id="ARBA00005582"/>
    </source>
</evidence>
<gene>
    <name evidence="4" type="ORF">CY0110_08491</name>
</gene>
<dbReference type="eggNOG" id="COG1051">
    <property type="taxonomic scope" value="Bacteria"/>
</dbReference>
<dbReference type="Gene3D" id="3.90.79.10">
    <property type="entry name" value="Nucleoside Triphosphate Pyrophosphohydrolase"/>
    <property type="match status" value="1"/>
</dbReference>
<accession>A3IVC2</accession>
<comment type="caution">
    <text evidence="4">The sequence shown here is derived from an EMBL/GenBank/DDBJ whole genome shotgun (WGS) entry which is preliminary data.</text>
</comment>
<dbReference type="AlphaFoldDB" id="A3IVC2"/>
<dbReference type="PROSITE" id="PS00893">
    <property type="entry name" value="NUDIX_BOX"/>
    <property type="match status" value="1"/>
</dbReference>
<proteinExistence type="inferred from homology"/>
<dbReference type="InterPro" id="IPR015797">
    <property type="entry name" value="NUDIX_hydrolase-like_dom_sf"/>
</dbReference>
<comment type="similarity">
    <text evidence="1">Belongs to the Nudix hydrolase family.</text>
</comment>
<dbReference type="PANTHER" id="PTHR43736">
    <property type="entry name" value="ADP-RIBOSE PYROPHOSPHATASE"/>
    <property type="match status" value="1"/>
</dbReference>
<dbReference type="EMBL" id="AAXW01000041">
    <property type="protein sequence ID" value="EAZ89591.1"/>
    <property type="molecule type" value="Genomic_DNA"/>
</dbReference>
<dbReference type="InterPro" id="IPR020084">
    <property type="entry name" value="NUDIX_hydrolase_CS"/>
</dbReference>
<feature type="domain" description="Nudix hydrolase" evidence="3">
    <location>
        <begin position="5"/>
        <end position="137"/>
    </location>
</feature>
<dbReference type="PANTHER" id="PTHR43736:SF1">
    <property type="entry name" value="DIHYDRONEOPTERIN TRIPHOSPHATE DIPHOSPHATASE"/>
    <property type="match status" value="1"/>
</dbReference>
<dbReference type="InterPro" id="IPR000086">
    <property type="entry name" value="NUDIX_hydrolase_dom"/>
</dbReference>
<sequence length="140" mass="15431">MGIIFRHPITGTTIIPVLPDGRIVLIQRKDTGKWGLPGGIVDWGEDILTTAKRELKEETGLDFLNVGRLVGVYSSMDRDPRIHSISILIEAEVTGDFAVEDTLEVIGIEAFSVDNLPLGNLSHDHDRQLKDYLQGLTVLA</sequence>
<dbReference type="SUPFAM" id="SSF55811">
    <property type="entry name" value="Nudix"/>
    <property type="match status" value="1"/>
</dbReference>
<name>A3IVC2_9CHRO</name>